<dbReference type="PANTHER" id="PTHR43334:SF1">
    <property type="entry name" value="3-HYDROXYPROPIONATE--COA LIGASE [ADP-FORMING]"/>
    <property type="match status" value="1"/>
</dbReference>
<dbReference type="Gene3D" id="3.40.50.720">
    <property type="entry name" value="NAD(P)-binding Rossmann-like Domain"/>
    <property type="match status" value="1"/>
</dbReference>
<proteinExistence type="inferred from homology"/>
<dbReference type="RefSeq" id="WP_075061041.1">
    <property type="nucleotide sequence ID" value="NZ_LGCL01000002.1"/>
</dbReference>
<dbReference type="SUPFAM" id="SSF52210">
    <property type="entry name" value="Succinyl-CoA synthetase domains"/>
    <property type="match status" value="2"/>
</dbReference>
<dbReference type="OrthoDB" id="9807426at2"/>
<name>A0A0P6YFV6_9CHLR</name>
<dbReference type="PROSITE" id="PS50975">
    <property type="entry name" value="ATP_GRASP"/>
    <property type="match status" value="1"/>
</dbReference>
<evidence type="ECO:0000256" key="1">
    <source>
        <dbReference type="ARBA" id="ARBA00022598"/>
    </source>
</evidence>
<dbReference type="SMART" id="SM00881">
    <property type="entry name" value="CoA_binding"/>
    <property type="match status" value="1"/>
</dbReference>
<dbReference type="Gene3D" id="3.30.1490.20">
    <property type="entry name" value="ATP-grasp fold, A domain"/>
    <property type="match status" value="1"/>
</dbReference>
<feature type="domain" description="ATP-grasp" evidence="7">
    <location>
        <begin position="490"/>
        <end position="526"/>
    </location>
</feature>
<evidence type="ECO:0000256" key="5">
    <source>
        <dbReference type="PROSITE-ProRule" id="PRU00409"/>
    </source>
</evidence>
<dbReference type="SUPFAM" id="SSF56059">
    <property type="entry name" value="Glutathione synthetase ATP-binding domain-like"/>
    <property type="match status" value="1"/>
</dbReference>
<dbReference type="Pfam" id="PF13549">
    <property type="entry name" value="ATP-grasp_5"/>
    <property type="match status" value="1"/>
</dbReference>
<comment type="similarity">
    <text evidence="4">In the N-terminal section; belongs to the acetate CoA ligase alpha subunit family.</text>
</comment>
<dbReference type="Gene3D" id="3.40.50.261">
    <property type="entry name" value="Succinyl-CoA synthetase domains"/>
    <property type="match status" value="2"/>
</dbReference>
<dbReference type="PATRIC" id="fig|1134406.4.peg.3552"/>
<comment type="caution">
    <text evidence="8">The sequence shown here is derived from an EMBL/GenBank/DDBJ whole genome shotgun (WGS) entry which is preliminary data.</text>
</comment>
<dbReference type="STRING" id="1134406.ADN00_00770"/>
<protein>
    <submittedName>
        <fullName evidence="8">Uncharacterized protein</fullName>
    </submittedName>
</protein>
<dbReference type="InterPro" id="IPR032875">
    <property type="entry name" value="Succ_CoA_lig_flav_dom"/>
</dbReference>
<reference evidence="8 9" key="1">
    <citation type="submission" date="2015-07" db="EMBL/GenBank/DDBJ databases">
        <title>Genome sequence of Ornatilinea apprima DSM 23815.</title>
        <authorList>
            <person name="Hemp J."/>
            <person name="Ward L.M."/>
            <person name="Pace L.A."/>
            <person name="Fischer W.W."/>
        </authorList>
    </citation>
    <scope>NUCLEOTIDE SEQUENCE [LARGE SCALE GENOMIC DNA]</scope>
    <source>
        <strain evidence="8 9">P3M-1</strain>
    </source>
</reference>
<dbReference type="SUPFAM" id="SSF51735">
    <property type="entry name" value="NAD(P)-binding Rossmann-fold domains"/>
    <property type="match status" value="1"/>
</dbReference>
<evidence type="ECO:0000313" key="9">
    <source>
        <dbReference type="Proteomes" id="UP000050417"/>
    </source>
</evidence>
<dbReference type="InterPro" id="IPR036291">
    <property type="entry name" value="NAD(P)-bd_dom_sf"/>
</dbReference>
<dbReference type="PANTHER" id="PTHR43334">
    <property type="entry name" value="ACETATE--COA LIGASE [ADP-FORMING]"/>
    <property type="match status" value="1"/>
</dbReference>
<evidence type="ECO:0000256" key="3">
    <source>
        <dbReference type="ARBA" id="ARBA00022840"/>
    </source>
</evidence>
<dbReference type="InterPro" id="IPR001763">
    <property type="entry name" value="Rhodanese-like_dom"/>
</dbReference>
<evidence type="ECO:0000256" key="2">
    <source>
        <dbReference type="ARBA" id="ARBA00022741"/>
    </source>
</evidence>
<evidence type="ECO:0000259" key="6">
    <source>
        <dbReference type="PROSITE" id="PS50206"/>
    </source>
</evidence>
<accession>A0A0P6YFV6</accession>
<keyword evidence="9" id="KW-1185">Reference proteome</keyword>
<dbReference type="Pfam" id="PF13607">
    <property type="entry name" value="Succ_CoA_lig"/>
    <property type="match status" value="1"/>
</dbReference>
<dbReference type="GO" id="GO:0046872">
    <property type="term" value="F:metal ion binding"/>
    <property type="evidence" value="ECO:0007669"/>
    <property type="project" value="InterPro"/>
</dbReference>
<dbReference type="Gene3D" id="3.30.470.20">
    <property type="entry name" value="ATP-grasp fold, B domain"/>
    <property type="match status" value="1"/>
</dbReference>
<keyword evidence="3 5" id="KW-0067">ATP-binding</keyword>
<dbReference type="GO" id="GO:0005524">
    <property type="term" value="F:ATP binding"/>
    <property type="evidence" value="ECO:0007669"/>
    <property type="project" value="UniProtKB-UniRule"/>
</dbReference>
<organism evidence="8 9">
    <name type="scientific">Ornatilinea apprima</name>
    <dbReference type="NCBI Taxonomy" id="1134406"/>
    <lineage>
        <taxon>Bacteria</taxon>
        <taxon>Bacillati</taxon>
        <taxon>Chloroflexota</taxon>
        <taxon>Anaerolineae</taxon>
        <taxon>Anaerolineales</taxon>
        <taxon>Anaerolineaceae</taxon>
        <taxon>Ornatilinea</taxon>
    </lineage>
</organism>
<gene>
    <name evidence="8" type="ORF">ADN00_00770</name>
</gene>
<dbReference type="GO" id="GO:0043758">
    <property type="term" value="F:acetate-CoA ligase (ADP-forming) activity"/>
    <property type="evidence" value="ECO:0007669"/>
    <property type="project" value="InterPro"/>
</dbReference>
<dbReference type="Pfam" id="PF19045">
    <property type="entry name" value="Ligase_CoA_2"/>
    <property type="match status" value="1"/>
</dbReference>
<sequence>MIESLRPFFNPLGVAVIGASSNPAKLSYGILENLKQYGYSGEIYPVNPKSDVILGLQCFPDIRSVPDPVDLAVVVLPANFAPQVLRDCAQRGIKAVTIISGGFKEVGDEGRALEEECLIIARENGIRIIGPNCVGTMDLYSGLNTTFIRGVPDKGGIGFLSQSGAICGGVVDYVKGKGVGFSHFISMGNELDVTETDMIAYLGEDEHVKVIAGYVEAIEDGQRFVEVVKEVSKKKPVVLLKAGRSQAGARAVSSHTGSIAGSHAAYQAAFAQSGVIEVNTVSELFDVALAFDKQPLPVGKNTAIITNSGGPAALASDALSAHSFELADLSIETKEKLRAILNPSAQVANPVDMLGGAEPHEYENALKAVVQDDNVDNVLTILVPTSLVDPREIAHSILAACKNQPKTSLSVIFGEESIAEPRKILHANNIPMYVFPETPAAVLGAMSRYKDWKNKPADEPWIAPAYQREIASQLLGRNNHSSSVGEADTRPILKAYGIPVIEGEFASSGSMAATIAEKMGFPVVMKIVSPDILHKSDMGGIRLNISDPESVLTAFYEMVEDVQRKMPKAHIEGVLIERMATKGSEVIIGMKRDPSFGPLMMFGLGGIYVELFKDVGFCISPSSRDQVLEMIDSTRAGQLLAGLRGQTAADVDAIVEIVMRMADLARDFPQIQEMEINPLRVFDQGHGALALDGRIILG</sequence>
<evidence type="ECO:0000256" key="4">
    <source>
        <dbReference type="ARBA" id="ARBA00060888"/>
    </source>
</evidence>
<dbReference type="InterPro" id="IPR016102">
    <property type="entry name" value="Succinyl-CoA_synth-like"/>
</dbReference>
<dbReference type="InterPro" id="IPR011761">
    <property type="entry name" value="ATP-grasp"/>
</dbReference>
<evidence type="ECO:0000313" key="8">
    <source>
        <dbReference type="EMBL" id="KPL81091.1"/>
    </source>
</evidence>
<evidence type="ECO:0000259" key="7">
    <source>
        <dbReference type="PROSITE" id="PS50975"/>
    </source>
</evidence>
<keyword evidence="1" id="KW-0436">Ligase</keyword>
<dbReference type="AlphaFoldDB" id="A0A0P6YFV6"/>
<dbReference type="InterPro" id="IPR003781">
    <property type="entry name" value="CoA-bd"/>
</dbReference>
<dbReference type="Pfam" id="PF13380">
    <property type="entry name" value="CoA_binding_2"/>
    <property type="match status" value="1"/>
</dbReference>
<dbReference type="EMBL" id="LGCL01000002">
    <property type="protein sequence ID" value="KPL81091.1"/>
    <property type="molecule type" value="Genomic_DNA"/>
</dbReference>
<dbReference type="Proteomes" id="UP000050417">
    <property type="component" value="Unassembled WGS sequence"/>
</dbReference>
<dbReference type="InterPro" id="IPR043938">
    <property type="entry name" value="Ligase_CoA_dom"/>
</dbReference>
<dbReference type="PROSITE" id="PS50206">
    <property type="entry name" value="RHODANESE_3"/>
    <property type="match status" value="1"/>
</dbReference>
<dbReference type="InterPro" id="IPR013815">
    <property type="entry name" value="ATP_grasp_subdomain_1"/>
</dbReference>
<dbReference type="InterPro" id="IPR051538">
    <property type="entry name" value="Acyl-CoA_Synth/Transferase"/>
</dbReference>
<feature type="domain" description="Rhodanese" evidence="6">
    <location>
        <begin position="79"/>
        <end position="115"/>
    </location>
</feature>
<keyword evidence="2 5" id="KW-0547">Nucleotide-binding</keyword>
<dbReference type="FunFam" id="3.30.1490.20:FF:000020">
    <property type="entry name" value="Protein lysine acetyltransferase"/>
    <property type="match status" value="1"/>
</dbReference>